<feature type="compositionally biased region" description="Basic and acidic residues" evidence="2">
    <location>
        <begin position="252"/>
        <end position="263"/>
    </location>
</feature>
<feature type="compositionally biased region" description="Low complexity" evidence="2">
    <location>
        <begin position="237"/>
        <end position="250"/>
    </location>
</feature>
<comment type="caution">
    <text evidence="3">The sequence shown here is derived from an EMBL/GenBank/DDBJ whole genome shotgun (WGS) entry which is preliminary data.</text>
</comment>
<evidence type="ECO:0000256" key="1">
    <source>
        <dbReference type="SAM" id="Coils"/>
    </source>
</evidence>
<feature type="compositionally biased region" description="Polar residues" evidence="2">
    <location>
        <begin position="377"/>
        <end position="400"/>
    </location>
</feature>
<dbReference type="AlphaFoldDB" id="A0AA38T6K8"/>
<feature type="coiled-coil region" evidence="1">
    <location>
        <begin position="90"/>
        <end position="117"/>
    </location>
</feature>
<evidence type="ECO:0000313" key="3">
    <source>
        <dbReference type="EMBL" id="KAJ9545757.1"/>
    </source>
</evidence>
<reference evidence="3" key="1">
    <citation type="submission" date="2023-03" db="EMBL/GenBank/DDBJ databases">
        <title>Chromosome-scale reference genome and RAD-based genetic map of yellow starthistle (Centaurea solstitialis) reveal putative structural variation and QTLs associated with invader traits.</title>
        <authorList>
            <person name="Reatini B."/>
            <person name="Cang F.A."/>
            <person name="Jiang Q."/>
            <person name="Mckibben M.T.W."/>
            <person name="Barker M.S."/>
            <person name="Rieseberg L.H."/>
            <person name="Dlugosch K.M."/>
        </authorList>
    </citation>
    <scope>NUCLEOTIDE SEQUENCE</scope>
    <source>
        <strain evidence="3">CAN-66</strain>
        <tissue evidence="3">Leaf</tissue>
    </source>
</reference>
<feature type="region of interest" description="Disordered" evidence="2">
    <location>
        <begin position="354"/>
        <end position="450"/>
    </location>
</feature>
<dbReference type="PANTHER" id="PTHR34380">
    <property type="entry name" value="BNAA03G12380D PROTEIN"/>
    <property type="match status" value="1"/>
</dbReference>
<feature type="compositionally biased region" description="Acidic residues" evidence="2">
    <location>
        <begin position="325"/>
        <end position="336"/>
    </location>
</feature>
<sequence length="585" mass="65045">MANGTDLAKELENYRKLCFELEEKGKKDELRCLMLETEVRDLKKRNEELEGEIARVRKVGSDGEKGKGMVVDLTDEDDEGDKFVQLLIENNVLECEKARGEVEIRSLKEKVRELVSRVCELERKANVKGVNESSSVGVDVGMVETGKTHLDTDTVLKERVIENVDVVSKNENIVEGGDRGCNQVRKRLSFEEDGCPNKKMAPSTPGVAQHPFSGVIDISDEDEAYNEAPNVEKLNDSATGSSPKTPSSSKNNPERTNLERINEDDVDGFQGYTQTPACGKRKRTNIITSDDEKSNDDEEIDGFSGHSSKTASAKRRTRAARIVASDDDDDDDDTSVDDNAPICTLIKQRSPMVNIDSEDEVKENVGRRHLRRLRNPGSKNRQNRSSVDVNETVNLHGYSSSEDEEENDGVDKGSESEGESLGGFIVESSESCSEIAPVSDDSSDESEDALSDFKSTLDKIGRKKVSNQKWKWDLEGDMLAAFGKDAELCMRAVCALYRQQTEDEKACKGTLHHNARGFSQCDAPRASEVAEFLMDGDSSGDMNKTVEELEQHNSKGIKLCMALAVKYSKQLFEIYQNKEDPYFLP</sequence>
<feature type="region of interest" description="Disordered" evidence="2">
    <location>
        <begin position="230"/>
        <end position="316"/>
    </location>
</feature>
<feature type="coiled-coil region" evidence="1">
    <location>
        <begin position="32"/>
        <end position="59"/>
    </location>
</feature>
<evidence type="ECO:0000256" key="2">
    <source>
        <dbReference type="SAM" id="MobiDB-lite"/>
    </source>
</evidence>
<evidence type="ECO:0000313" key="4">
    <source>
        <dbReference type="Proteomes" id="UP001172457"/>
    </source>
</evidence>
<dbReference type="Proteomes" id="UP001172457">
    <property type="component" value="Chromosome 6"/>
</dbReference>
<dbReference type="EMBL" id="JARYMX010000006">
    <property type="protein sequence ID" value="KAJ9545757.1"/>
    <property type="molecule type" value="Genomic_DNA"/>
</dbReference>
<feature type="region of interest" description="Disordered" evidence="2">
    <location>
        <begin position="324"/>
        <end position="343"/>
    </location>
</feature>
<keyword evidence="4" id="KW-1185">Reference proteome</keyword>
<feature type="compositionally biased region" description="Acidic residues" evidence="2">
    <location>
        <begin position="441"/>
        <end position="450"/>
    </location>
</feature>
<accession>A0AA38T6K8</accession>
<keyword evidence="1" id="KW-0175">Coiled coil</keyword>
<protein>
    <submittedName>
        <fullName evidence="3">Uncharacterized protein</fullName>
    </submittedName>
</protein>
<gene>
    <name evidence="3" type="ORF">OSB04_025464</name>
</gene>
<proteinExistence type="predicted"/>
<name>A0AA38T6K8_9ASTR</name>
<dbReference type="PANTHER" id="PTHR34380:SF1">
    <property type="entry name" value="OS01G0221300 PROTEIN"/>
    <property type="match status" value="1"/>
</dbReference>
<feature type="region of interest" description="Disordered" evidence="2">
    <location>
        <begin position="193"/>
        <end position="212"/>
    </location>
</feature>
<organism evidence="3 4">
    <name type="scientific">Centaurea solstitialis</name>
    <name type="common">yellow star-thistle</name>
    <dbReference type="NCBI Taxonomy" id="347529"/>
    <lineage>
        <taxon>Eukaryota</taxon>
        <taxon>Viridiplantae</taxon>
        <taxon>Streptophyta</taxon>
        <taxon>Embryophyta</taxon>
        <taxon>Tracheophyta</taxon>
        <taxon>Spermatophyta</taxon>
        <taxon>Magnoliopsida</taxon>
        <taxon>eudicotyledons</taxon>
        <taxon>Gunneridae</taxon>
        <taxon>Pentapetalae</taxon>
        <taxon>asterids</taxon>
        <taxon>campanulids</taxon>
        <taxon>Asterales</taxon>
        <taxon>Asteraceae</taxon>
        <taxon>Carduoideae</taxon>
        <taxon>Cardueae</taxon>
        <taxon>Centaureinae</taxon>
        <taxon>Centaurea</taxon>
    </lineage>
</organism>